<reference evidence="2 3" key="1">
    <citation type="submission" date="2018-08" db="EMBL/GenBank/DDBJ databases">
        <title>A genome reference for cultivated species of the human gut microbiota.</title>
        <authorList>
            <person name="Zou Y."/>
            <person name="Xue W."/>
            <person name="Luo G."/>
        </authorList>
    </citation>
    <scope>NUCLEOTIDE SEQUENCE [LARGE SCALE GENOMIC DNA]</scope>
    <source>
        <strain evidence="2 3">AM09-18</strain>
    </source>
</reference>
<dbReference type="AlphaFoldDB" id="A0A415DF22"/>
<proteinExistence type="predicted"/>
<evidence type="ECO:0000313" key="2">
    <source>
        <dbReference type="EMBL" id="RHJ74591.1"/>
    </source>
</evidence>
<dbReference type="RefSeq" id="WP_118327789.1">
    <property type="nucleotide sequence ID" value="NZ_QRMN01000038.1"/>
</dbReference>
<gene>
    <name evidence="2" type="ORF">DW105_14660</name>
</gene>
<dbReference type="EMBL" id="QRMN01000038">
    <property type="protein sequence ID" value="RHJ74591.1"/>
    <property type="molecule type" value="Genomic_DNA"/>
</dbReference>
<comment type="caution">
    <text evidence="2">The sequence shown here is derived from an EMBL/GenBank/DDBJ whole genome shotgun (WGS) entry which is preliminary data.</text>
</comment>
<protein>
    <submittedName>
        <fullName evidence="2">NERD domain-containing protein</fullName>
    </submittedName>
</protein>
<dbReference type="Proteomes" id="UP000283958">
    <property type="component" value="Unassembled WGS sequence"/>
</dbReference>
<accession>A0A415DF22</accession>
<dbReference type="InterPro" id="IPR011528">
    <property type="entry name" value="NERD"/>
</dbReference>
<sequence>MKKVAVNYNFIDTYLKMMEAKEHHRTIEEIVCDLEKELAPVKEESFLIHAMRLIIELDAKQNSPLYTHLLSPMRQTLYLIDVYYSIDMREASVDMNGERWERIAILLDEIEMTYFVNVGFPNDGDLYHDERDKKIGVSLATFMGYFGNAVLSYEEQTLDRIVRYLKPYDEYIKLRCGFEINEAVKFILHVRELNNGKLNSIYQPFADNLRYYSAHPEEWCKLTQKFEERGLDDPRDWWYQPELKGMLDSLTTNPGEITVHELKELMNVDINTENLCQILKFFSYDKDSQKGKTIYYAGKHHSESNPLILVGGKYVCPCSKFLFEGLFFRLDDMLIKDVSTKKYKQNKDFAFEKKVAEVFRTFFPKDTKIFANYSLDGIAENDLLVIIGNTCIIVEIKDCKFREPFRDPLKAYDRIKRDYQNAIQLGYDQCRRVEKVLLNGKDVDILDADDKKKVLYHLKNGRIGEIWSIVVTDFKYGTIQTNLGNLLEKDEEALYPWSVCIDDLEAFFLLMKKILKGIAPSRFLEFLDYRERLQEHVVCDDELEICGWYLNDREQFKKYADKDMMISTNYNMGAIFDAYYHVGLGFKNELDLEHKKFYKIPDYPRSFELNELNGDIIEMLK</sequence>
<feature type="domain" description="NERD" evidence="1">
    <location>
        <begin position="348"/>
        <end position="441"/>
    </location>
</feature>
<evidence type="ECO:0000313" key="3">
    <source>
        <dbReference type="Proteomes" id="UP000283958"/>
    </source>
</evidence>
<name>A0A415DF22_PHOVU</name>
<organism evidence="2 3">
    <name type="scientific">Phocaeicola vulgatus</name>
    <name type="common">Bacteroides vulgatus</name>
    <dbReference type="NCBI Taxonomy" id="821"/>
    <lineage>
        <taxon>Bacteria</taxon>
        <taxon>Pseudomonadati</taxon>
        <taxon>Bacteroidota</taxon>
        <taxon>Bacteroidia</taxon>
        <taxon>Bacteroidales</taxon>
        <taxon>Bacteroidaceae</taxon>
        <taxon>Phocaeicola</taxon>
    </lineage>
</organism>
<dbReference type="Pfam" id="PF08378">
    <property type="entry name" value="NERD"/>
    <property type="match status" value="1"/>
</dbReference>
<evidence type="ECO:0000259" key="1">
    <source>
        <dbReference type="Pfam" id="PF08378"/>
    </source>
</evidence>